<feature type="domain" description="Aerobactin siderophore biosynthesis IucA/IucC-like C-terminal" evidence="1">
    <location>
        <begin position="66"/>
        <end position="201"/>
    </location>
</feature>
<dbReference type="RefSeq" id="WP_179589116.1">
    <property type="nucleotide sequence ID" value="NZ_JACBYR010000002.1"/>
</dbReference>
<proteinExistence type="predicted"/>
<dbReference type="GO" id="GO:0051537">
    <property type="term" value="F:2 iron, 2 sulfur cluster binding"/>
    <property type="evidence" value="ECO:0007669"/>
    <property type="project" value="InterPro"/>
</dbReference>
<reference evidence="3 4" key="1">
    <citation type="submission" date="2020-07" db="EMBL/GenBank/DDBJ databases">
        <title>Genomic Encyclopedia of Type Strains, Phase IV (KMG-V): Genome sequencing to study the core and pangenomes of soil and plant-associated prokaryotes.</title>
        <authorList>
            <person name="Whitman W."/>
        </authorList>
    </citation>
    <scope>NUCLEOTIDE SEQUENCE [LARGE SCALE GENOMIC DNA]</scope>
    <source>
        <strain evidence="3 4">SAS40</strain>
    </source>
</reference>
<dbReference type="AlphaFoldDB" id="A0A7Y9LPX7"/>
<dbReference type="InterPro" id="IPR022770">
    <property type="entry name" value="IucA/IucC-like_C"/>
</dbReference>
<dbReference type="Proteomes" id="UP000542125">
    <property type="component" value="Unassembled WGS sequence"/>
</dbReference>
<feature type="domain" description="Ferric siderophore reductase C-terminal" evidence="2">
    <location>
        <begin position="225"/>
        <end position="242"/>
    </location>
</feature>
<evidence type="ECO:0000259" key="1">
    <source>
        <dbReference type="Pfam" id="PF06276"/>
    </source>
</evidence>
<evidence type="ECO:0000313" key="3">
    <source>
        <dbReference type="EMBL" id="NYE85110.1"/>
    </source>
</evidence>
<dbReference type="GO" id="GO:0003824">
    <property type="term" value="F:catalytic activity"/>
    <property type="evidence" value="ECO:0007669"/>
    <property type="project" value="UniProtKB-ARBA"/>
</dbReference>
<gene>
    <name evidence="3" type="ORF">FHW18_004417</name>
</gene>
<evidence type="ECO:0000313" key="4">
    <source>
        <dbReference type="Proteomes" id="UP000542125"/>
    </source>
</evidence>
<dbReference type="Pfam" id="PF06276">
    <property type="entry name" value="FhuF"/>
    <property type="match status" value="1"/>
</dbReference>
<protein>
    <submittedName>
        <fullName evidence="3">Ferric iron reductase protein FhuF</fullName>
    </submittedName>
</protein>
<comment type="caution">
    <text evidence="3">The sequence shown here is derived from an EMBL/GenBank/DDBJ whole genome shotgun (WGS) entry which is preliminary data.</text>
</comment>
<organism evidence="3 4">
    <name type="scientific">Pigmentiphaga litoralis</name>
    <dbReference type="NCBI Taxonomy" id="516702"/>
    <lineage>
        <taxon>Bacteria</taxon>
        <taxon>Pseudomonadati</taxon>
        <taxon>Pseudomonadota</taxon>
        <taxon>Betaproteobacteria</taxon>
        <taxon>Burkholderiales</taxon>
        <taxon>Alcaligenaceae</taxon>
        <taxon>Pigmentiphaga</taxon>
    </lineage>
</organism>
<dbReference type="Pfam" id="PF11575">
    <property type="entry name" value="FhuF_C"/>
    <property type="match status" value="1"/>
</dbReference>
<keyword evidence="4" id="KW-1185">Reference proteome</keyword>
<name>A0A7Y9LPX7_9BURK</name>
<accession>A0A7Y9LPX7</accession>
<dbReference type="InterPro" id="IPR024726">
    <property type="entry name" value="FhuF_C"/>
</dbReference>
<sequence length="254" mass="27497">MIPMLAPLFTGDWAEEGEALACADAWPADAIPVSRLIDDAALLQDVLAQHARYRRVTGTDLRAAASAWSLSYLWTLLPAVVAAASILQHRFPLHADDMAVSFDKDGAATRFHIRHLGDALPGTSTQERYEPLLADHLDPLFAALRAQTRVARKILWGNAARYLESVLEHGLQRTGGAAHIAADHHALLQCAVNEDGSTNPLHGVRRRSSAVQGGVVTPVRLHRQCCLYYLLPGEGYCGLCPLAPEHRRGAAPGS</sequence>
<dbReference type="EMBL" id="JACBYR010000002">
    <property type="protein sequence ID" value="NYE85110.1"/>
    <property type="molecule type" value="Genomic_DNA"/>
</dbReference>
<dbReference type="InterPro" id="IPR008090">
    <property type="entry name" value="Fe_iron_reduct"/>
</dbReference>
<evidence type="ECO:0000259" key="2">
    <source>
        <dbReference type="Pfam" id="PF11575"/>
    </source>
</evidence>
<dbReference type="NCBIfam" id="TIGR03951">
    <property type="entry name" value="Fe_III_red_FhuF"/>
    <property type="match status" value="1"/>
</dbReference>